<feature type="chain" id="PRO_5011490373" description="DUF1425 domain-containing protein" evidence="1">
    <location>
        <begin position="22"/>
        <end position="132"/>
    </location>
</feature>
<dbReference type="Pfam" id="PF07233">
    <property type="entry name" value="DUF1425"/>
    <property type="match status" value="1"/>
</dbReference>
<protein>
    <recommendedName>
        <fullName evidence="4">DUF1425 domain-containing protein</fullName>
    </recommendedName>
</protein>
<feature type="signal peptide" evidence="1">
    <location>
        <begin position="1"/>
        <end position="21"/>
    </location>
</feature>
<accession>A0A1H2STE7</accession>
<dbReference type="PROSITE" id="PS51257">
    <property type="entry name" value="PROKAR_LIPOPROTEIN"/>
    <property type="match status" value="1"/>
</dbReference>
<dbReference type="AlphaFoldDB" id="A0A1H2STE7"/>
<proteinExistence type="predicted"/>
<name>A0A1H2STE7_9GAMM</name>
<gene>
    <name evidence="2" type="ORF">SAMN04487960_102231</name>
</gene>
<dbReference type="Gene3D" id="2.60.40.3230">
    <property type="match status" value="1"/>
</dbReference>
<sequence>MFRSMFVVTVIAIAGAIAACAPVQPEREYVQRDDLKVDPEVRQFLVVRELLQSRVEQPGGGSLLQIQFSVEAYEDADLEWAVTWFDDAGMRVPSVGEGYQPAHVLMGQTRFFGAIAPHERVTSYQLHLREDR</sequence>
<keyword evidence="3" id="KW-1185">Reference proteome</keyword>
<dbReference type="InterPro" id="IPR038483">
    <property type="entry name" value="YcfL-like_sf"/>
</dbReference>
<evidence type="ECO:0000313" key="3">
    <source>
        <dbReference type="Proteomes" id="UP000199675"/>
    </source>
</evidence>
<evidence type="ECO:0008006" key="4">
    <source>
        <dbReference type="Google" id="ProtNLM"/>
    </source>
</evidence>
<dbReference type="EMBL" id="FNNE01000002">
    <property type="protein sequence ID" value="SDW34858.1"/>
    <property type="molecule type" value="Genomic_DNA"/>
</dbReference>
<evidence type="ECO:0000256" key="1">
    <source>
        <dbReference type="SAM" id="SignalP"/>
    </source>
</evidence>
<dbReference type="Proteomes" id="UP000199675">
    <property type="component" value="Unassembled WGS sequence"/>
</dbReference>
<evidence type="ECO:0000313" key="2">
    <source>
        <dbReference type="EMBL" id="SDW34858.1"/>
    </source>
</evidence>
<reference evidence="2 3" key="1">
    <citation type="submission" date="2016-10" db="EMBL/GenBank/DDBJ databases">
        <authorList>
            <person name="de Groot N.N."/>
        </authorList>
    </citation>
    <scope>NUCLEOTIDE SEQUENCE [LARGE SCALE GENOMIC DNA]</scope>
    <source>
        <strain evidence="2 3">CGMCC 1.7059</strain>
    </source>
</reference>
<dbReference type="RefSeq" id="WP_245725904.1">
    <property type="nucleotide sequence ID" value="NZ_FNNE01000002.1"/>
</dbReference>
<keyword evidence="1" id="KW-0732">Signal</keyword>
<organism evidence="2 3">
    <name type="scientific">Marinobacter mobilis</name>
    <dbReference type="NCBI Taxonomy" id="488533"/>
    <lineage>
        <taxon>Bacteria</taxon>
        <taxon>Pseudomonadati</taxon>
        <taxon>Pseudomonadota</taxon>
        <taxon>Gammaproteobacteria</taxon>
        <taxon>Pseudomonadales</taxon>
        <taxon>Marinobacteraceae</taxon>
        <taxon>Marinobacter</taxon>
    </lineage>
</organism>
<dbReference type="STRING" id="488533.SAMN04487960_102231"/>
<dbReference type="InterPro" id="IPR010824">
    <property type="entry name" value="DUF1425"/>
</dbReference>